<organism evidence="2 3">
    <name type="scientific">Latilactobacillus fuchuensis</name>
    <dbReference type="NCBI Taxonomy" id="164393"/>
    <lineage>
        <taxon>Bacteria</taxon>
        <taxon>Bacillati</taxon>
        <taxon>Bacillota</taxon>
        <taxon>Bacilli</taxon>
        <taxon>Lactobacillales</taxon>
        <taxon>Lactobacillaceae</taxon>
        <taxon>Latilactobacillus</taxon>
    </lineage>
</organism>
<feature type="domain" description="PucR C-terminal helix-turn-helix" evidence="1">
    <location>
        <begin position="404"/>
        <end position="461"/>
    </location>
</feature>
<comment type="caution">
    <text evidence="2">The sequence shown here is derived from an EMBL/GenBank/DDBJ whole genome shotgun (WGS) entry which is preliminary data.</text>
</comment>
<reference evidence="2" key="1">
    <citation type="submission" date="2018-01" db="EMBL/GenBank/DDBJ databases">
        <authorList>
            <person name="Chaillou S."/>
        </authorList>
    </citation>
    <scope>NUCLEOTIDE SEQUENCE [LARGE SCALE GENOMIC DNA]</scope>
    <source>
        <strain evidence="2">MFPC41A2801</strain>
    </source>
</reference>
<sequence length="473" mass="52395">MHLSQLITRISPKLPLLPEPSIPKALMVDTAALAPAPNPANPTTLYLDQHGFSLNEIRFSFTTDINVLSVLIEIGAVLISATKVQSFQNPLALTAIAADFDIILQAAASELDAPLILLDLSGQHIIAATSSTVDAHSPVGRFLAAQEPALDPNQFYQHMYLTNPNESPTPLLLTPIAYQSEPLGYLAIVTITPLTARQTRLLPAFARVITCASIRDKVIVNSLSQRDRLVSLLLTEQQDSTFKQQFENQGAILPTNMVLIKCEPTANQSLATLKARLTYLMIPMFTQVLITIHHHACLALVTISLPEYNQPNFVTQLTTIATRGKCRLIVSNFYRHANDTSAAYQVCNRAARLKNDVKPVLFCSDVFFDLMLTQVSNRDNILPFFIDSSLKVLTDYDQANHTELVSTLRAYLLATCNLTATAETLFIHPNTLRKRMQHITHLTGLNLKDAKTCFKLAASLEVSRYLMVNHLNR</sequence>
<name>A0A2N9DXR6_9LACO</name>
<dbReference type="PANTHER" id="PTHR33744">
    <property type="entry name" value="CARBOHYDRATE DIACID REGULATOR"/>
    <property type="match status" value="1"/>
</dbReference>
<evidence type="ECO:0000313" key="2">
    <source>
        <dbReference type="EMBL" id="SPC39594.1"/>
    </source>
</evidence>
<evidence type="ECO:0000313" key="3">
    <source>
        <dbReference type="Proteomes" id="UP000238739"/>
    </source>
</evidence>
<dbReference type="InterPro" id="IPR042070">
    <property type="entry name" value="PucR_C-HTH_sf"/>
</dbReference>
<proteinExistence type="predicted"/>
<dbReference type="InterPro" id="IPR025736">
    <property type="entry name" value="PucR_C-HTH_dom"/>
</dbReference>
<dbReference type="RefSeq" id="WP_106483515.1">
    <property type="nucleotide sequence ID" value="NZ_LT984417.1"/>
</dbReference>
<accession>A0A2N9DXR6</accession>
<dbReference type="Gene3D" id="1.10.10.2840">
    <property type="entry name" value="PucR C-terminal helix-turn-helix domain"/>
    <property type="match status" value="1"/>
</dbReference>
<gene>
    <name evidence="2" type="ORF">LFUMFP_450020</name>
</gene>
<keyword evidence="3" id="KW-1185">Reference proteome</keyword>
<dbReference type="Pfam" id="PF13556">
    <property type="entry name" value="HTH_30"/>
    <property type="match status" value="1"/>
</dbReference>
<dbReference type="Proteomes" id="UP000238739">
    <property type="component" value="Unassembled WGS sequence"/>
</dbReference>
<dbReference type="EMBL" id="OGVC01000040">
    <property type="protein sequence ID" value="SPC39594.1"/>
    <property type="molecule type" value="Genomic_DNA"/>
</dbReference>
<dbReference type="InterPro" id="IPR051448">
    <property type="entry name" value="CdaR-like_regulators"/>
</dbReference>
<evidence type="ECO:0000259" key="1">
    <source>
        <dbReference type="Pfam" id="PF13556"/>
    </source>
</evidence>
<protein>
    <recommendedName>
        <fullName evidence="1">PucR C-terminal helix-turn-helix domain-containing protein</fullName>
    </recommendedName>
</protein>
<dbReference type="AlphaFoldDB" id="A0A2N9DXR6"/>